<accession>F8DYP0</accession>
<dbReference type="Pfam" id="PF00300">
    <property type="entry name" value="His_Phos_1"/>
    <property type="match status" value="2"/>
</dbReference>
<dbReference type="CDD" id="cd07067">
    <property type="entry name" value="HP_PGM_like"/>
    <property type="match status" value="1"/>
</dbReference>
<evidence type="ECO:0000256" key="2">
    <source>
        <dbReference type="ARBA" id="ARBA00023235"/>
    </source>
</evidence>
<dbReference type="InterPro" id="IPR029033">
    <property type="entry name" value="His_PPase_superfam"/>
</dbReference>
<dbReference type="OrthoDB" id="9793115at2"/>
<dbReference type="SUPFAM" id="SSF53254">
    <property type="entry name" value="Phosphoglycerate mutase-like"/>
    <property type="match status" value="1"/>
</dbReference>
<dbReference type="InterPro" id="IPR013078">
    <property type="entry name" value="His_Pase_superF_clade-1"/>
</dbReference>
<dbReference type="Proteomes" id="UP000000492">
    <property type="component" value="Chromosome"/>
</dbReference>
<protein>
    <submittedName>
        <fullName evidence="3">Phosphoglycerate mutase-like protein</fullName>
    </submittedName>
</protein>
<reference evidence="3 4" key="1">
    <citation type="journal article" date="2012" name="BMC Genomics">
        <title>Complete genome sequence, lifestyle, and multi-drug resistance of the human pathogen Corynebacterium resistens DSM 45100 isolated from blood samples of a leukemia patient.</title>
        <authorList>
            <person name="Schroder J."/>
            <person name="Maus I."/>
            <person name="Meyer K."/>
            <person name="Wordemann S."/>
            <person name="Blom J."/>
            <person name="Jaenicke S."/>
            <person name="Schneider J."/>
            <person name="Trost E."/>
            <person name="Tauch A."/>
        </authorList>
    </citation>
    <scope>NUCLEOTIDE SEQUENCE [LARGE SCALE GENOMIC DNA]</scope>
    <source>
        <strain evidence="4">DSM 45100 / JCM 12819 / CCUG 50093 / GTC 2026 / SICGH 158</strain>
    </source>
</reference>
<evidence type="ECO:0000313" key="3">
    <source>
        <dbReference type="EMBL" id="AEI08882.1"/>
    </source>
</evidence>
<dbReference type="EMBL" id="CP002857">
    <property type="protein sequence ID" value="AEI08882.1"/>
    <property type="molecule type" value="Genomic_DNA"/>
</dbReference>
<dbReference type="AlphaFoldDB" id="F8DYP0"/>
<evidence type="ECO:0000313" key="4">
    <source>
        <dbReference type="Proteomes" id="UP000000492"/>
    </source>
</evidence>
<dbReference type="PANTHER" id="PTHR48100">
    <property type="entry name" value="BROAD-SPECIFICITY PHOSPHATASE YOR283W-RELATED"/>
    <property type="match status" value="1"/>
</dbReference>
<dbReference type="eggNOG" id="COG0406">
    <property type="taxonomic scope" value="Bacteria"/>
</dbReference>
<dbReference type="KEGG" id="crd:CRES_0519"/>
<dbReference type="STRING" id="662755.CRES_0519"/>
<keyword evidence="4" id="KW-1185">Reference proteome</keyword>
<evidence type="ECO:0000256" key="1">
    <source>
        <dbReference type="ARBA" id="ARBA00023152"/>
    </source>
</evidence>
<dbReference type="SMART" id="SM00855">
    <property type="entry name" value="PGAM"/>
    <property type="match status" value="1"/>
</dbReference>
<gene>
    <name evidence="3" type="ordered locus">CRES_0519</name>
</gene>
<keyword evidence="2" id="KW-0413">Isomerase</keyword>
<dbReference type="InterPro" id="IPR050275">
    <property type="entry name" value="PGM_Phosphatase"/>
</dbReference>
<dbReference type="GO" id="GO:0005737">
    <property type="term" value="C:cytoplasm"/>
    <property type="evidence" value="ECO:0007669"/>
    <property type="project" value="TreeGrafter"/>
</dbReference>
<sequence length="291" mass="30861">MGRINTLSNAEFTGAAQAAGTATKSARRLFLVRHGQTTSNAIHALDTALPGADLTELGREQATEAGQIVATRTQHARIFSSQAARAQQTAVNLAHAFAAAGGQVCGQAAEHNAGVPSSLSLDDATALRMINSSQATAAAAATVRAIAGVAEIAAGDYEMRNDEDAHENYHRILGEWLYGQRTSRIPGGETGEEVLLRYLRPLLMALAEHVESEENADFVLVSHGAVIRLAAGLLGNVPGEWALAHYLPNAHMVELEIPAELPETVEDNPRELEALVGTFRLKAWGLHGTPE</sequence>
<keyword evidence="1" id="KW-0324">Glycolysis</keyword>
<dbReference type="PROSITE" id="PS00175">
    <property type="entry name" value="PG_MUTASE"/>
    <property type="match status" value="1"/>
</dbReference>
<dbReference type="PANTHER" id="PTHR48100:SF1">
    <property type="entry name" value="HISTIDINE PHOSPHATASE FAMILY PROTEIN-RELATED"/>
    <property type="match status" value="1"/>
</dbReference>
<dbReference type="InterPro" id="IPR001345">
    <property type="entry name" value="PG/BPGM_mutase_AS"/>
</dbReference>
<dbReference type="HOGENOM" id="CLU_033323_9_5_11"/>
<dbReference type="Gene3D" id="3.40.50.1240">
    <property type="entry name" value="Phosphoglycerate mutase-like"/>
    <property type="match status" value="1"/>
</dbReference>
<organism evidence="3 4">
    <name type="scientific">Corynebacterium resistens (strain DSM 45100 / JCM 12819 / GTC 2026 / SICGH 158)</name>
    <dbReference type="NCBI Taxonomy" id="662755"/>
    <lineage>
        <taxon>Bacteria</taxon>
        <taxon>Bacillati</taxon>
        <taxon>Actinomycetota</taxon>
        <taxon>Actinomycetes</taxon>
        <taxon>Mycobacteriales</taxon>
        <taxon>Corynebacteriaceae</taxon>
        <taxon>Corynebacterium</taxon>
    </lineage>
</organism>
<dbReference type="GO" id="GO:0016791">
    <property type="term" value="F:phosphatase activity"/>
    <property type="evidence" value="ECO:0007669"/>
    <property type="project" value="TreeGrafter"/>
</dbReference>
<proteinExistence type="predicted"/>
<name>F8DYP0_CORRG</name>